<keyword evidence="2" id="KW-0560">Oxidoreductase</keyword>
<evidence type="ECO:0000313" key="2">
    <source>
        <dbReference type="EMBL" id="MFL0267950.1"/>
    </source>
</evidence>
<dbReference type="PANTHER" id="PTHR24314:SF21">
    <property type="entry name" value="CHLOROPHYLL(IDE) B REDUCTASE NYC1, CHLOROPLASTIC-RELATED"/>
    <property type="match status" value="1"/>
</dbReference>
<dbReference type="InterPro" id="IPR002347">
    <property type="entry name" value="SDR_fam"/>
</dbReference>
<dbReference type="GO" id="GO:0016491">
    <property type="term" value="F:oxidoreductase activity"/>
    <property type="evidence" value="ECO:0007669"/>
    <property type="project" value="UniProtKB-KW"/>
</dbReference>
<name>A0ABW8TR33_9CLOT</name>
<organism evidence="2 3">
    <name type="scientific">Candidatus Clostridium radicumherbarum</name>
    <dbReference type="NCBI Taxonomy" id="3381662"/>
    <lineage>
        <taxon>Bacteria</taxon>
        <taxon>Bacillati</taxon>
        <taxon>Bacillota</taxon>
        <taxon>Clostridia</taxon>
        <taxon>Eubacteriales</taxon>
        <taxon>Clostridiaceae</taxon>
        <taxon>Clostridium</taxon>
    </lineage>
</organism>
<gene>
    <name evidence="2" type="ORF">ACJDUH_07530</name>
</gene>
<dbReference type="RefSeq" id="WP_406764536.1">
    <property type="nucleotide sequence ID" value="NZ_JBJHZY010000001.1"/>
</dbReference>
<sequence>MLIQLDIWINNAGQNTPHKFSWETGETYTENIIQTNITGMIYGSQIAAMGMLKQGHGAIYSMEGLGSNNMIQLKTILYGTTKHALTYFMKGLAKELDGTGVIAGRLSPGMMLTDFITKTPDGEQSEVISDEKFKKLFNILADKPETVAKFFIPRILSNTKNDAQIAWLTNRKAAWRFMTAGLRKNRLI</sequence>
<dbReference type="PROSITE" id="PS00061">
    <property type="entry name" value="ADH_SHORT"/>
    <property type="match status" value="1"/>
</dbReference>
<evidence type="ECO:0000313" key="3">
    <source>
        <dbReference type="Proteomes" id="UP001623661"/>
    </source>
</evidence>
<keyword evidence="3" id="KW-1185">Reference proteome</keyword>
<comment type="similarity">
    <text evidence="1">Belongs to the short-chain dehydrogenases/reductases (SDR) family.</text>
</comment>
<dbReference type="SUPFAM" id="SSF51735">
    <property type="entry name" value="NAD(P)-binding Rossmann-fold domains"/>
    <property type="match status" value="1"/>
</dbReference>
<dbReference type="EMBL" id="JBJHZY010000001">
    <property type="protein sequence ID" value="MFL0267950.1"/>
    <property type="molecule type" value="Genomic_DNA"/>
</dbReference>
<dbReference type="CDD" id="cd05233">
    <property type="entry name" value="SDR_c"/>
    <property type="match status" value="1"/>
</dbReference>
<comment type="caution">
    <text evidence="2">The sequence shown here is derived from an EMBL/GenBank/DDBJ whole genome shotgun (WGS) entry which is preliminary data.</text>
</comment>
<dbReference type="EC" id="1.-.-.-" evidence="2"/>
<dbReference type="Pfam" id="PF00106">
    <property type="entry name" value="adh_short"/>
    <property type="match status" value="1"/>
</dbReference>
<dbReference type="InterPro" id="IPR052625">
    <property type="entry name" value="Chl_b_Red"/>
</dbReference>
<dbReference type="InterPro" id="IPR020904">
    <property type="entry name" value="Sc_DH/Rdtase_CS"/>
</dbReference>
<evidence type="ECO:0000256" key="1">
    <source>
        <dbReference type="ARBA" id="ARBA00006484"/>
    </source>
</evidence>
<dbReference type="Gene3D" id="3.40.50.720">
    <property type="entry name" value="NAD(P)-binding Rossmann-like Domain"/>
    <property type="match status" value="1"/>
</dbReference>
<proteinExistence type="inferred from homology"/>
<reference evidence="2 3" key="1">
    <citation type="submission" date="2024-11" db="EMBL/GenBank/DDBJ databases">
        <authorList>
            <person name="Heng Y.C."/>
            <person name="Lim A.C.H."/>
            <person name="Lee J.K.Y."/>
            <person name="Kittelmann S."/>
        </authorList>
    </citation>
    <scope>NUCLEOTIDE SEQUENCE [LARGE SCALE GENOMIC DNA]</scope>
    <source>
        <strain evidence="2 3">WILCCON 0202</strain>
    </source>
</reference>
<dbReference type="PRINTS" id="PR00081">
    <property type="entry name" value="GDHRDH"/>
</dbReference>
<dbReference type="Proteomes" id="UP001623661">
    <property type="component" value="Unassembled WGS sequence"/>
</dbReference>
<dbReference type="PANTHER" id="PTHR24314">
    <property type="entry name" value="NON-SPECIFIC LIPID TRANSFER PROTEIN-RELATED"/>
    <property type="match status" value="1"/>
</dbReference>
<dbReference type="InterPro" id="IPR036291">
    <property type="entry name" value="NAD(P)-bd_dom_sf"/>
</dbReference>
<protein>
    <submittedName>
        <fullName evidence="2">SDR family NAD(P)-dependent oxidoreductase</fullName>
        <ecNumber evidence="2">1.-.-.-</ecNumber>
    </submittedName>
</protein>
<accession>A0ABW8TR33</accession>